<proteinExistence type="predicted"/>
<evidence type="ECO:0000256" key="1">
    <source>
        <dbReference type="SAM" id="MobiDB-lite"/>
    </source>
</evidence>
<protein>
    <submittedName>
        <fullName evidence="2">Uncharacterized protein</fullName>
    </submittedName>
</protein>
<reference evidence="2 3" key="1">
    <citation type="journal article" date="2015" name="Genome Biol. Evol.">
        <title>Comparative Genomics of a Bacterivorous Green Alga Reveals Evolutionary Causalities and Consequences of Phago-Mixotrophic Mode of Nutrition.</title>
        <authorList>
            <person name="Burns J.A."/>
            <person name="Paasch A."/>
            <person name="Narechania A."/>
            <person name="Kim E."/>
        </authorList>
    </citation>
    <scope>NUCLEOTIDE SEQUENCE [LARGE SCALE GENOMIC DNA]</scope>
    <source>
        <strain evidence="2 3">PLY_AMNH</strain>
    </source>
</reference>
<dbReference type="SUPFAM" id="SSF56672">
    <property type="entry name" value="DNA/RNA polymerases"/>
    <property type="match status" value="1"/>
</dbReference>
<dbReference type="PANTHER" id="PTHR33050:SF7">
    <property type="entry name" value="RIBONUCLEASE H"/>
    <property type="match status" value="1"/>
</dbReference>
<name>A0AAE0F8H9_9CHLO</name>
<dbReference type="PANTHER" id="PTHR33050">
    <property type="entry name" value="REVERSE TRANSCRIPTASE DOMAIN-CONTAINING PROTEIN"/>
    <property type="match status" value="1"/>
</dbReference>
<feature type="compositionally biased region" description="Basic and acidic residues" evidence="1">
    <location>
        <begin position="1"/>
        <end position="26"/>
    </location>
</feature>
<gene>
    <name evidence="2" type="ORF">CYMTET_35799</name>
</gene>
<accession>A0AAE0F8H9</accession>
<dbReference type="AlphaFoldDB" id="A0AAE0F8H9"/>
<evidence type="ECO:0000313" key="3">
    <source>
        <dbReference type="Proteomes" id="UP001190700"/>
    </source>
</evidence>
<feature type="region of interest" description="Disordered" evidence="1">
    <location>
        <begin position="1"/>
        <end position="45"/>
    </location>
</feature>
<sequence>MNNDAEREASRDDSNEGETDHVKDEVPAPPQAETPCAKAEPHTGVELPTDNLWNFRKMYSAEGEFLNPCDALGECVWTPPMFDATSVTFRDLLASWQEEWGRIDLSTHGVSLTPLAEFKTATEAIGAEVPLVTKLAHHWAMIFRDDSNVIDLVRSVSVGAGWAFEHKVDKLHDEKVSHRRVVPIPEHIAAAIHGVGVVDKDHSNFEKVRVVHNYSENEDASVKSAPDIPKQKWQFVSDALGLLRAGYHMIKVGIKGAYRHLPFALEYLPYHTYRWGELAADLRFPFGHRAVPGKFHEVTAALVRFMRAQGFSATVGFRDDYWVCTGTATCPRGALEALRLLQDVLEFLGLEMAWEKCEGPVQDIIFLGVRLCTNEFREGRVSASLPVHKCERLRDTALRLAHGGWCTRNVLRG</sequence>
<dbReference type="InterPro" id="IPR043502">
    <property type="entry name" value="DNA/RNA_pol_sf"/>
</dbReference>
<evidence type="ECO:0000313" key="2">
    <source>
        <dbReference type="EMBL" id="KAK3255009.1"/>
    </source>
</evidence>
<dbReference type="EMBL" id="LGRX02022924">
    <property type="protein sequence ID" value="KAK3255009.1"/>
    <property type="molecule type" value="Genomic_DNA"/>
</dbReference>
<dbReference type="InterPro" id="IPR052055">
    <property type="entry name" value="Hepadnavirus_pol/RT"/>
</dbReference>
<keyword evidence="3" id="KW-1185">Reference proteome</keyword>
<organism evidence="2 3">
    <name type="scientific">Cymbomonas tetramitiformis</name>
    <dbReference type="NCBI Taxonomy" id="36881"/>
    <lineage>
        <taxon>Eukaryota</taxon>
        <taxon>Viridiplantae</taxon>
        <taxon>Chlorophyta</taxon>
        <taxon>Pyramimonadophyceae</taxon>
        <taxon>Pyramimonadales</taxon>
        <taxon>Pyramimonadaceae</taxon>
        <taxon>Cymbomonas</taxon>
    </lineage>
</organism>
<comment type="caution">
    <text evidence="2">The sequence shown here is derived from an EMBL/GenBank/DDBJ whole genome shotgun (WGS) entry which is preliminary data.</text>
</comment>
<dbReference type="Proteomes" id="UP001190700">
    <property type="component" value="Unassembled WGS sequence"/>
</dbReference>